<reference evidence="2" key="1">
    <citation type="journal article" date="2014" name="Nat. Genet.">
        <title>Genome of the human hookworm Necator americanus.</title>
        <authorList>
            <person name="Tang Y.T."/>
            <person name="Gao X."/>
            <person name="Rosa B.A."/>
            <person name="Abubucker S."/>
            <person name="Hallsworth-Pepin K."/>
            <person name="Martin J."/>
            <person name="Tyagi R."/>
            <person name="Heizer E."/>
            <person name="Zhang X."/>
            <person name="Bhonagiri-Palsikar V."/>
            <person name="Minx P."/>
            <person name="Warren W.C."/>
            <person name="Wang Q."/>
            <person name="Zhan B."/>
            <person name="Hotez P.J."/>
            <person name="Sternberg P.W."/>
            <person name="Dougall A."/>
            <person name="Gaze S.T."/>
            <person name="Mulvenna J."/>
            <person name="Sotillo J."/>
            <person name="Ranganathan S."/>
            <person name="Rabelo E.M."/>
            <person name="Wilson R.K."/>
            <person name="Felgner P.L."/>
            <person name="Bethony J."/>
            <person name="Hawdon J.M."/>
            <person name="Gasser R.B."/>
            <person name="Loukas A."/>
            <person name="Mitreva M."/>
        </authorList>
    </citation>
    <scope>NUCLEOTIDE SEQUENCE [LARGE SCALE GENOMIC DNA]</scope>
</reference>
<organism evidence="1 2">
    <name type="scientific">Necator americanus</name>
    <name type="common">Human hookworm</name>
    <dbReference type="NCBI Taxonomy" id="51031"/>
    <lineage>
        <taxon>Eukaryota</taxon>
        <taxon>Metazoa</taxon>
        <taxon>Ecdysozoa</taxon>
        <taxon>Nematoda</taxon>
        <taxon>Chromadorea</taxon>
        <taxon>Rhabditida</taxon>
        <taxon>Rhabditina</taxon>
        <taxon>Rhabditomorpha</taxon>
        <taxon>Strongyloidea</taxon>
        <taxon>Ancylostomatidae</taxon>
        <taxon>Bunostominae</taxon>
        <taxon>Necator</taxon>
    </lineage>
</organism>
<accession>W2TLQ1</accession>
<proteinExistence type="predicted"/>
<dbReference type="Proteomes" id="UP000053676">
    <property type="component" value="Unassembled WGS sequence"/>
</dbReference>
<dbReference type="AlphaFoldDB" id="W2TLQ1"/>
<dbReference type="KEGG" id="nai:NECAME_01834"/>
<evidence type="ECO:0000313" key="1">
    <source>
        <dbReference type="EMBL" id="ETN83035.1"/>
    </source>
</evidence>
<gene>
    <name evidence="1" type="ORF">NECAME_01834</name>
</gene>
<dbReference type="EMBL" id="KI658313">
    <property type="protein sequence ID" value="ETN83035.1"/>
    <property type="molecule type" value="Genomic_DNA"/>
</dbReference>
<protein>
    <submittedName>
        <fullName evidence="1">Uncharacterized protein</fullName>
    </submittedName>
</protein>
<keyword evidence="2" id="KW-1185">Reference proteome</keyword>
<sequence length="65" mass="7353">MSTVRKRFLANSGCNKIHSDEEKFQRQVTGHVMRAAAADKDNSTVTAMITVAFSLKYGPNHHEYR</sequence>
<evidence type="ECO:0000313" key="2">
    <source>
        <dbReference type="Proteomes" id="UP000053676"/>
    </source>
</evidence>
<name>W2TLQ1_NECAM</name>